<keyword evidence="2" id="KW-0472">Membrane</keyword>
<organism evidence="3 4">
    <name type="scientific">Isoptericola halotolerans</name>
    <dbReference type="NCBI Taxonomy" id="300560"/>
    <lineage>
        <taxon>Bacteria</taxon>
        <taxon>Bacillati</taxon>
        <taxon>Actinomycetota</taxon>
        <taxon>Actinomycetes</taxon>
        <taxon>Micrococcales</taxon>
        <taxon>Promicromonosporaceae</taxon>
        <taxon>Isoptericola</taxon>
    </lineage>
</organism>
<keyword evidence="2" id="KW-1133">Transmembrane helix</keyword>
<dbReference type="CDD" id="cd00118">
    <property type="entry name" value="LysM"/>
    <property type="match status" value="1"/>
</dbReference>
<evidence type="ECO:0000313" key="3">
    <source>
        <dbReference type="EMBL" id="PRZ04899.1"/>
    </source>
</evidence>
<evidence type="ECO:0000313" key="4">
    <source>
        <dbReference type="Proteomes" id="UP000239895"/>
    </source>
</evidence>
<dbReference type="EMBL" id="PVTX01000009">
    <property type="protein sequence ID" value="PRZ04899.1"/>
    <property type="molecule type" value="Genomic_DNA"/>
</dbReference>
<dbReference type="InterPro" id="IPR018392">
    <property type="entry name" value="LysM"/>
</dbReference>
<evidence type="ECO:0008006" key="5">
    <source>
        <dbReference type="Google" id="ProtNLM"/>
    </source>
</evidence>
<gene>
    <name evidence="3" type="ORF">BCL65_109139</name>
</gene>
<reference evidence="3 4" key="1">
    <citation type="submission" date="2018-03" db="EMBL/GenBank/DDBJ databases">
        <title>Comparative analysis of microorganisms from saline springs in Andes Mountain Range, Colombia.</title>
        <authorList>
            <person name="Rubin E."/>
        </authorList>
    </citation>
    <scope>NUCLEOTIDE SEQUENCE [LARGE SCALE GENOMIC DNA]</scope>
    <source>
        <strain evidence="3 4">CG 23</strain>
    </source>
</reference>
<evidence type="ECO:0000256" key="2">
    <source>
        <dbReference type="SAM" id="Phobius"/>
    </source>
</evidence>
<dbReference type="Gene3D" id="3.10.350.10">
    <property type="entry name" value="LysM domain"/>
    <property type="match status" value="1"/>
</dbReference>
<dbReference type="RefSeq" id="WP_106268973.1">
    <property type="nucleotide sequence ID" value="NZ_PVTX01000009.1"/>
</dbReference>
<keyword evidence="4" id="KW-1185">Reference proteome</keyword>
<feature type="transmembrane region" description="Helical" evidence="2">
    <location>
        <begin position="57"/>
        <end position="84"/>
    </location>
</feature>
<feature type="region of interest" description="Disordered" evidence="1">
    <location>
        <begin position="170"/>
        <end position="212"/>
    </location>
</feature>
<proteinExistence type="predicted"/>
<protein>
    <recommendedName>
        <fullName evidence="5">LysM domain-containing protein</fullName>
    </recommendedName>
</protein>
<keyword evidence="2" id="KW-0812">Transmembrane</keyword>
<dbReference type="InterPro" id="IPR036779">
    <property type="entry name" value="LysM_dom_sf"/>
</dbReference>
<name>A0ABX5EBL3_9MICO</name>
<evidence type="ECO:0000256" key="1">
    <source>
        <dbReference type="SAM" id="MobiDB-lite"/>
    </source>
</evidence>
<dbReference type="Proteomes" id="UP000239895">
    <property type="component" value="Unassembled WGS sequence"/>
</dbReference>
<accession>A0ABX5EBL3</accession>
<sequence>MARTSRDSGAARSTAALLTLLAASGGALLLLALRLSAVAPTDPDAVRSARVETWVELLVLTGGLAGAGWMLLGTAAALAGVAAVRRGRSTRTAETVVGRWAPAIVRRLARGAVGAGLGAGLLLAPGAAHADEAPTPAATPAAVLELGWEATGDSTDAVSASAEVLPGPATAAEPALPQEPGKDPEGAGPVDEPSPAVGSAQRTSHQDDGADEVVVVRGDTLWAIAARGLPDDAPPADVLRAVTSWHDANRDVIGDDPDVVLPGQVLRAP</sequence>
<comment type="caution">
    <text evidence="3">The sequence shown here is derived from an EMBL/GenBank/DDBJ whole genome shotgun (WGS) entry which is preliminary data.</text>
</comment>